<reference evidence="2 3" key="1">
    <citation type="journal article" date="2019" name="Int. J. Syst. Evol. Microbiol.">
        <title>The Global Catalogue of Microorganisms (GCM) 10K type strain sequencing project: providing services to taxonomists for standard genome sequencing and annotation.</title>
        <authorList>
            <consortium name="The Broad Institute Genomics Platform"/>
            <consortium name="The Broad Institute Genome Sequencing Center for Infectious Disease"/>
            <person name="Wu L."/>
            <person name="Ma J."/>
        </authorList>
    </citation>
    <scope>NUCLEOTIDE SEQUENCE [LARGE SCALE GENOMIC DNA]</scope>
    <source>
        <strain evidence="2 3">JCM 4316</strain>
    </source>
</reference>
<protein>
    <submittedName>
        <fullName evidence="2">Uncharacterized protein</fullName>
    </submittedName>
</protein>
<feature type="region of interest" description="Disordered" evidence="1">
    <location>
        <begin position="1"/>
        <end position="25"/>
    </location>
</feature>
<organism evidence="2 3">
    <name type="scientific">Streptomyces cuspidosporus</name>
    <dbReference type="NCBI Taxonomy" id="66882"/>
    <lineage>
        <taxon>Bacteria</taxon>
        <taxon>Bacillati</taxon>
        <taxon>Actinomycetota</taxon>
        <taxon>Actinomycetes</taxon>
        <taxon>Kitasatosporales</taxon>
        <taxon>Streptomycetaceae</taxon>
        <taxon>Streptomyces</taxon>
    </lineage>
</organism>
<accession>A0ABN3H9S1</accession>
<proteinExistence type="predicted"/>
<dbReference type="Proteomes" id="UP001500253">
    <property type="component" value="Unassembled WGS sequence"/>
</dbReference>
<gene>
    <name evidence="2" type="ORF">GCM10010246_80420</name>
</gene>
<evidence type="ECO:0000256" key="1">
    <source>
        <dbReference type="SAM" id="MobiDB-lite"/>
    </source>
</evidence>
<feature type="region of interest" description="Disordered" evidence="1">
    <location>
        <begin position="154"/>
        <end position="218"/>
    </location>
</feature>
<name>A0ABN3H9S1_9ACTN</name>
<evidence type="ECO:0000313" key="3">
    <source>
        <dbReference type="Proteomes" id="UP001500253"/>
    </source>
</evidence>
<comment type="caution">
    <text evidence="2">The sequence shown here is derived from an EMBL/GenBank/DDBJ whole genome shotgun (WGS) entry which is preliminary data.</text>
</comment>
<feature type="compositionally biased region" description="Basic and acidic residues" evidence="1">
    <location>
        <begin position="169"/>
        <end position="182"/>
    </location>
</feature>
<evidence type="ECO:0000313" key="2">
    <source>
        <dbReference type="EMBL" id="GAA2373532.1"/>
    </source>
</evidence>
<dbReference type="EMBL" id="BAAASD010000067">
    <property type="protein sequence ID" value="GAA2373532.1"/>
    <property type="molecule type" value="Genomic_DNA"/>
</dbReference>
<keyword evidence="3" id="KW-1185">Reference proteome</keyword>
<sequence>MTHAQPGSADVLTRPDTEAVAGITRSGRDVDRVAEGLRHFHTSFTAYHDTERSKPGHVPFGELKGRRFEKPNVNLVQHYGRFLAGPGRRIRNVPGAVPCRDEPVVKPPEVGGLPGVSIRELDGLPRRLLWKGGPGNPPGANGALTDVFQPERRLPPATRSSAGLWPPGTDRRSPCPVEDRTVRSAPAGSLALGHGVPPSPGSAHRETFPPARPAVEGR</sequence>